<keyword evidence="1" id="KW-0732">Signal</keyword>
<dbReference type="EMBL" id="FUKW01000020">
    <property type="protein sequence ID" value="SJN19512.1"/>
    <property type="molecule type" value="Genomic_DNA"/>
</dbReference>
<dbReference type="RefSeq" id="WP_249934206.1">
    <property type="nucleotide sequence ID" value="NZ_FUKW01000020.1"/>
</dbReference>
<dbReference type="GO" id="GO:0008270">
    <property type="term" value="F:zinc ion binding"/>
    <property type="evidence" value="ECO:0007669"/>
    <property type="project" value="InterPro"/>
</dbReference>
<dbReference type="InterPro" id="IPR015304">
    <property type="entry name" value="ZinT_dom"/>
</dbReference>
<feature type="compositionally biased region" description="Polar residues" evidence="3">
    <location>
        <begin position="31"/>
        <end position="43"/>
    </location>
</feature>
<sequence length="323" mass="36723">MNRLVKFSGILSVGMLLAACQDTGAKDANGENASSDKNSQESAEPSAVAVEGIADHYHTGDEVELAAVPEEETELTSWQWYIKEDEASDWETVAGMTSDVFSREATISGLQVKAELLDEDDEAVAESEPVEVVIDDHGANDEVGRRIYNGFFYNDEIEDRTLADWEGEWQSIYPYFEAGDLDVVFEDKASHSDTMNAEEYKEYYKIGYVTEVDGMKIEDNSFTFQNADGTEMTAEYDYDGHEVLEYERGNRGVRFIFTRVGGSEEMPQYIQFSDHSIAPQDVTHFHIYWGNNKQALLDEVDNWPTYYPIDWNKEDIVRDMFAH</sequence>
<dbReference type="AlphaFoldDB" id="A0A1R4IHX0"/>
<protein>
    <submittedName>
        <fullName evidence="5">Candidate zinc-binding lipoprotein ZinT</fullName>
    </submittedName>
</protein>
<keyword evidence="5" id="KW-0449">Lipoprotein</keyword>
<evidence type="ECO:0000259" key="4">
    <source>
        <dbReference type="Pfam" id="PF09223"/>
    </source>
</evidence>
<proteinExistence type="predicted"/>
<reference evidence="5 6" key="1">
    <citation type="submission" date="2017-02" db="EMBL/GenBank/DDBJ databases">
        <authorList>
            <person name="Peterson S.W."/>
        </authorList>
    </citation>
    <scope>NUCLEOTIDE SEQUENCE [LARGE SCALE GENOMIC DNA]</scope>
    <source>
        <strain evidence="5 6">42ea</strain>
    </source>
</reference>
<dbReference type="Proteomes" id="UP000195611">
    <property type="component" value="Unassembled WGS sequence"/>
</dbReference>
<evidence type="ECO:0000313" key="5">
    <source>
        <dbReference type="EMBL" id="SJN19512.1"/>
    </source>
</evidence>
<evidence type="ECO:0000256" key="2">
    <source>
        <dbReference type="ARBA" id="ARBA00022833"/>
    </source>
</evidence>
<feature type="region of interest" description="Disordered" evidence="3">
    <location>
        <begin position="27"/>
        <end position="47"/>
    </location>
</feature>
<name>A0A1R4IHX0_9LACT</name>
<evidence type="ECO:0000256" key="1">
    <source>
        <dbReference type="ARBA" id="ARBA00022729"/>
    </source>
</evidence>
<dbReference type="InterPro" id="IPR012674">
    <property type="entry name" value="Calycin"/>
</dbReference>
<evidence type="ECO:0000313" key="6">
    <source>
        <dbReference type="Proteomes" id="UP000195611"/>
    </source>
</evidence>
<dbReference type="PROSITE" id="PS51257">
    <property type="entry name" value="PROKAR_LIPOPROTEIN"/>
    <property type="match status" value="1"/>
</dbReference>
<keyword evidence="2" id="KW-0862">Zinc</keyword>
<dbReference type="Pfam" id="PF09223">
    <property type="entry name" value="ZinT"/>
    <property type="match status" value="1"/>
</dbReference>
<feature type="domain" description="ZinT" evidence="4">
    <location>
        <begin position="145"/>
        <end position="323"/>
    </location>
</feature>
<dbReference type="Gene3D" id="2.40.128.20">
    <property type="match status" value="1"/>
</dbReference>
<evidence type="ECO:0000256" key="3">
    <source>
        <dbReference type="SAM" id="MobiDB-lite"/>
    </source>
</evidence>
<gene>
    <name evidence="5" type="ORF">FM115_01255</name>
</gene>
<dbReference type="SUPFAM" id="SSF50814">
    <property type="entry name" value="Lipocalins"/>
    <property type="match status" value="1"/>
</dbReference>
<organism evidence="5 6">
    <name type="scientific">Marinilactibacillus psychrotolerans 42ea</name>
    <dbReference type="NCBI Taxonomy" id="1255609"/>
    <lineage>
        <taxon>Bacteria</taxon>
        <taxon>Bacillati</taxon>
        <taxon>Bacillota</taxon>
        <taxon>Bacilli</taxon>
        <taxon>Lactobacillales</taxon>
        <taxon>Carnobacteriaceae</taxon>
        <taxon>Marinilactibacillus</taxon>
    </lineage>
</organism>
<accession>A0A1R4IHX0</accession>